<gene>
    <name evidence="2" type="ORF">DAT39_021895</name>
</gene>
<dbReference type="EMBL" id="QNUK01000999">
    <property type="protein sequence ID" value="KAF5888349.1"/>
    <property type="molecule type" value="Genomic_DNA"/>
</dbReference>
<dbReference type="OrthoDB" id="8951038at2759"/>
<evidence type="ECO:0000313" key="3">
    <source>
        <dbReference type="Proteomes" id="UP000727407"/>
    </source>
</evidence>
<feature type="non-terminal residue" evidence="2">
    <location>
        <position position="56"/>
    </location>
</feature>
<organism evidence="2 3">
    <name type="scientific">Clarias magur</name>
    <name type="common">Asian catfish</name>
    <name type="synonym">Macropteronotus magur</name>
    <dbReference type="NCBI Taxonomy" id="1594786"/>
    <lineage>
        <taxon>Eukaryota</taxon>
        <taxon>Metazoa</taxon>
        <taxon>Chordata</taxon>
        <taxon>Craniata</taxon>
        <taxon>Vertebrata</taxon>
        <taxon>Euteleostomi</taxon>
        <taxon>Actinopterygii</taxon>
        <taxon>Neopterygii</taxon>
        <taxon>Teleostei</taxon>
        <taxon>Ostariophysi</taxon>
        <taxon>Siluriformes</taxon>
        <taxon>Clariidae</taxon>
        <taxon>Clarias</taxon>
    </lineage>
</organism>
<dbReference type="Proteomes" id="UP000727407">
    <property type="component" value="Unassembled WGS sequence"/>
</dbReference>
<sequence>KVQVKRSDSLTPSCVSMKSDASIEGPPNFKDGHSISFHSVQQKSEDKSKMIITDMG</sequence>
<accession>A0A8J4WQD5</accession>
<name>A0A8J4WQD5_CLAMG</name>
<dbReference type="AlphaFoldDB" id="A0A8J4WQD5"/>
<reference evidence="2" key="1">
    <citation type="submission" date="2020-07" db="EMBL/GenBank/DDBJ databases">
        <title>Clarias magur genome sequencing, assembly and annotation.</title>
        <authorList>
            <person name="Kushwaha B."/>
            <person name="Kumar R."/>
            <person name="Das P."/>
            <person name="Joshi C.G."/>
            <person name="Kumar D."/>
            <person name="Nagpure N.S."/>
            <person name="Pandey M."/>
            <person name="Agarwal S."/>
            <person name="Srivastava S."/>
            <person name="Singh M."/>
            <person name="Sahoo L."/>
            <person name="Jayasankar P."/>
            <person name="Meher P.K."/>
            <person name="Koringa P.G."/>
            <person name="Iquebal M.A."/>
            <person name="Das S.P."/>
            <person name="Bit A."/>
            <person name="Patnaik S."/>
            <person name="Patel N."/>
            <person name="Shah T.M."/>
            <person name="Hinsu A."/>
            <person name="Jena J.K."/>
        </authorList>
    </citation>
    <scope>NUCLEOTIDE SEQUENCE</scope>
    <source>
        <strain evidence="2">CIFAMagur01</strain>
        <tissue evidence="2">Testis</tissue>
    </source>
</reference>
<keyword evidence="3" id="KW-1185">Reference proteome</keyword>
<feature type="non-terminal residue" evidence="2">
    <location>
        <position position="1"/>
    </location>
</feature>
<evidence type="ECO:0000313" key="2">
    <source>
        <dbReference type="EMBL" id="KAF5888349.1"/>
    </source>
</evidence>
<protein>
    <submittedName>
        <fullName evidence="2">Protein NLRC3-like isoform X1</fullName>
    </submittedName>
</protein>
<feature type="region of interest" description="Disordered" evidence="1">
    <location>
        <begin position="1"/>
        <end position="34"/>
    </location>
</feature>
<comment type="caution">
    <text evidence="2">The sequence shown here is derived from an EMBL/GenBank/DDBJ whole genome shotgun (WGS) entry which is preliminary data.</text>
</comment>
<evidence type="ECO:0000256" key="1">
    <source>
        <dbReference type="SAM" id="MobiDB-lite"/>
    </source>
</evidence>
<proteinExistence type="predicted"/>